<feature type="transmembrane region" description="Helical" evidence="5">
    <location>
        <begin position="352"/>
        <end position="372"/>
    </location>
</feature>
<dbReference type="AlphaFoldDB" id="A0A523RPA2"/>
<evidence type="ECO:0000259" key="7">
    <source>
        <dbReference type="Pfam" id="PF01957"/>
    </source>
</evidence>
<dbReference type="Gene3D" id="2.40.50.140">
    <property type="entry name" value="Nucleic acid-binding proteins"/>
    <property type="match status" value="1"/>
</dbReference>
<feature type="domain" description="NfeD-like C-terminal" evidence="7">
    <location>
        <begin position="384"/>
        <end position="441"/>
    </location>
</feature>
<dbReference type="CDD" id="cd07020">
    <property type="entry name" value="Clp_protease_NfeD_1"/>
    <property type="match status" value="1"/>
</dbReference>
<keyword evidence="4 5" id="KW-0472">Membrane</keyword>
<evidence type="ECO:0000256" key="6">
    <source>
        <dbReference type="SAM" id="SignalP"/>
    </source>
</evidence>
<accession>A0A523RPA2</accession>
<dbReference type="Pfam" id="PF01957">
    <property type="entry name" value="NfeD"/>
    <property type="match status" value="1"/>
</dbReference>
<protein>
    <submittedName>
        <fullName evidence="10">Nodulation protein NfeD</fullName>
    </submittedName>
</protein>
<evidence type="ECO:0000256" key="3">
    <source>
        <dbReference type="ARBA" id="ARBA00022989"/>
    </source>
</evidence>
<dbReference type="SUPFAM" id="SSF141322">
    <property type="entry name" value="NfeD domain-like"/>
    <property type="match status" value="1"/>
</dbReference>
<feature type="transmembrane region" description="Helical" evidence="5">
    <location>
        <begin position="281"/>
        <end position="313"/>
    </location>
</feature>
<keyword evidence="3 5" id="KW-1133">Transmembrane helix</keyword>
<feature type="domain" description="NfeD1b N-terminal" evidence="9">
    <location>
        <begin position="40"/>
        <end position="218"/>
    </location>
</feature>
<name>A0A523RPA2_UNCAE</name>
<dbReference type="InterPro" id="IPR012340">
    <property type="entry name" value="NA-bd_OB-fold"/>
</dbReference>
<organism evidence="10 11">
    <name type="scientific">Aerophobetes bacterium</name>
    <dbReference type="NCBI Taxonomy" id="2030807"/>
    <lineage>
        <taxon>Bacteria</taxon>
        <taxon>Candidatus Aerophobota</taxon>
    </lineage>
</organism>
<feature type="transmembrane region" description="Helical" evidence="5">
    <location>
        <begin position="252"/>
        <end position="269"/>
    </location>
</feature>
<evidence type="ECO:0000313" key="11">
    <source>
        <dbReference type="Proteomes" id="UP000316360"/>
    </source>
</evidence>
<comment type="subcellular location">
    <subcellularLocation>
        <location evidence="1">Membrane</location>
        <topology evidence="1">Multi-pass membrane protein</topology>
    </subcellularLocation>
</comment>
<sequence length="444" mass="47999">MKRNNLMAKKKRIMRFMAIIMAALFFMAFPSSGEEKKVVQVLKLEGPISPVAAERLDKALRIATEKKAQCLIVQLDTPGGLDKSMRQMVKAIMNSEIPIIVYVSPKGARAASAGLFIALASHIAVMAPGTNMGAAHPVALGIGGGLSKEMEEKVVNDASAYIKSIAQRRGRDVEWAEKAVRESVSLTAEEALKLGIIDFIAEDMEDLLEKLDGRSVQIAKTYLSLEVKGAGLDYTKMTFREKILQTLADPNIAYILLMVGILGIALEFFHPGAFLPGISGAICLILSFFALQILPFSLAGLLLIILAVVLFVLEVEVPSYGALTIGGIIALTLGSLMLISPSAIYISISLKYIVTMVAVISFIFIFIISYAIKAQFRKPVTGMEGLVGSKGVAKSDISPTGKIQIHGEIWNALLEQDKEAIKKGEGVEVVKVEGMRLVIKKYSV</sequence>
<evidence type="ECO:0000259" key="8">
    <source>
        <dbReference type="Pfam" id="PF24961"/>
    </source>
</evidence>
<reference evidence="10 11" key="1">
    <citation type="submission" date="2019-03" db="EMBL/GenBank/DDBJ databases">
        <title>Metabolic potential of uncultured bacteria and archaea associated with petroleum seepage in deep-sea sediments.</title>
        <authorList>
            <person name="Dong X."/>
            <person name="Hubert C."/>
        </authorList>
    </citation>
    <scope>NUCLEOTIDE SEQUENCE [LARGE SCALE GENOMIC DNA]</scope>
    <source>
        <strain evidence="10">E44_bin7</strain>
    </source>
</reference>
<evidence type="ECO:0000256" key="5">
    <source>
        <dbReference type="SAM" id="Phobius"/>
    </source>
</evidence>
<dbReference type="InterPro" id="IPR056739">
    <property type="entry name" value="NfeD_membrane"/>
</dbReference>
<dbReference type="InterPro" id="IPR052165">
    <property type="entry name" value="Membrane_assoc_protease"/>
</dbReference>
<gene>
    <name evidence="10" type="ORF">E3J84_07245</name>
</gene>
<dbReference type="FunFam" id="3.90.226.10:FF:000089">
    <property type="entry name" value="Membrane-bound serine protease"/>
    <property type="match status" value="1"/>
</dbReference>
<evidence type="ECO:0000256" key="4">
    <source>
        <dbReference type="ARBA" id="ARBA00023136"/>
    </source>
</evidence>
<feature type="signal peptide" evidence="6">
    <location>
        <begin position="1"/>
        <end position="33"/>
    </location>
</feature>
<dbReference type="Gene3D" id="3.90.226.10">
    <property type="entry name" value="2-enoyl-CoA Hydratase, Chain A, domain 1"/>
    <property type="match status" value="1"/>
</dbReference>
<dbReference type="InterPro" id="IPR029045">
    <property type="entry name" value="ClpP/crotonase-like_dom_sf"/>
</dbReference>
<keyword evidence="2 5" id="KW-0812">Transmembrane</keyword>
<dbReference type="Pfam" id="PF24961">
    <property type="entry name" value="NfeD_membrane"/>
    <property type="match status" value="1"/>
</dbReference>
<keyword evidence="6" id="KW-0732">Signal</keyword>
<evidence type="ECO:0000313" key="10">
    <source>
        <dbReference type="EMBL" id="TET07600.1"/>
    </source>
</evidence>
<evidence type="ECO:0000256" key="2">
    <source>
        <dbReference type="ARBA" id="ARBA00022692"/>
    </source>
</evidence>
<dbReference type="Proteomes" id="UP000316360">
    <property type="component" value="Unassembled WGS sequence"/>
</dbReference>
<dbReference type="InterPro" id="IPR002810">
    <property type="entry name" value="NfeD-like_C"/>
</dbReference>
<dbReference type="EMBL" id="SOKJ01000414">
    <property type="protein sequence ID" value="TET07600.1"/>
    <property type="molecule type" value="Genomic_DNA"/>
</dbReference>
<dbReference type="PANTHER" id="PTHR33507">
    <property type="entry name" value="INNER MEMBRANE PROTEIN YBBJ"/>
    <property type="match status" value="1"/>
</dbReference>
<feature type="domain" description="NfeD integral membrane" evidence="8">
    <location>
        <begin position="251"/>
        <end position="368"/>
    </location>
</feature>
<comment type="caution">
    <text evidence="10">The sequence shown here is derived from an EMBL/GenBank/DDBJ whole genome shotgun (WGS) entry which is preliminary data.</text>
</comment>
<dbReference type="SUPFAM" id="SSF52096">
    <property type="entry name" value="ClpP/crotonase"/>
    <property type="match status" value="1"/>
</dbReference>
<evidence type="ECO:0000259" key="9">
    <source>
        <dbReference type="Pfam" id="PF25145"/>
    </source>
</evidence>
<dbReference type="Pfam" id="PF25145">
    <property type="entry name" value="NfeD1b_N"/>
    <property type="match status" value="1"/>
</dbReference>
<feature type="chain" id="PRO_5022122429" evidence="6">
    <location>
        <begin position="34"/>
        <end position="444"/>
    </location>
</feature>
<proteinExistence type="predicted"/>
<evidence type="ECO:0000256" key="1">
    <source>
        <dbReference type="ARBA" id="ARBA00004141"/>
    </source>
</evidence>
<dbReference type="GO" id="GO:0016020">
    <property type="term" value="C:membrane"/>
    <property type="evidence" value="ECO:0007669"/>
    <property type="project" value="UniProtKB-SubCell"/>
</dbReference>
<dbReference type="PANTHER" id="PTHR33507:SF4">
    <property type="entry name" value="NODULATION COMPETITIVENESS PROTEIN NFED"/>
    <property type="match status" value="1"/>
</dbReference>
<dbReference type="InterPro" id="IPR056738">
    <property type="entry name" value="NfeD1b_N"/>
</dbReference>
<feature type="transmembrane region" description="Helical" evidence="5">
    <location>
        <begin position="319"/>
        <end position="340"/>
    </location>
</feature>